<reference evidence="2 3" key="1">
    <citation type="submission" date="2020-08" db="EMBL/GenBank/DDBJ databases">
        <title>Genomic Encyclopedia of Type Strains, Phase III (KMG-III): the genomes of soil and plant-associated and newly described type strains.</title>
        <authorList>
            <person name="Whitman W."/>
        </authorList>
    </citation>
    <scope>NUCLEOTIDE SEQUENCE [LARGE SCALE GENOMIC DNA]</scope>
    <source>
        <strain evidence="2 3">CECT 3271</strain>
    </source>
</reference>
<dbReference type="RefSeq" id="WP_142192431.1">
    <property type="nucleotide sequence ID" value="NZ_BMSU01000013.1"/>
</dbReference>
<dbReference type="EMBL" id="JACJIE010000001">
    <property type="protein sequence ID" value="MBA8942513.1"/>
    <property type="molecule type" value="Genomic_DNA"/>
</dbReference>
<proteinExistence type="predicted"/>
<evidence type="ECO:0000313" key="3">
    <source>
        <dbReference type="Proteomes" id="UP000530412"/>
    </source>
</evidence>
<evidence type="ECO:0000313" key="2">
    <source>
        <dbReference type="EMBL" id="MBA8942513.1"/>
    </source>
</evidence>
<sequence>MRRRAKDGRRAPERAAGSQSATGSHGAENPVGGKWLTRGTDGRLTLFALGSGELLRWTESRPGGPDWNGPEHLPVPPHLSHLTIAQGANGYLHFLAHRVRQAAGGRTVTDLMYSMQYQSGRPLNEWRAIGNPYKADDERNPRLGFPTGAVDGAGILHVFVRNAGRGLHVRHEDKDGKWRPWQDLRGSALHEGVTVGVTSKGRIGVLGPSEKPLHHWQQPVQGGAFERQEDLHVTVVPGTGVALETAEDQLTYYAADAYSPNLLAIRPNGSVVPIGGAPGGGALSALRTVIDGQDCTVLVHRGVGGTPVFGAFVTNAEEWGVEWAEVGRPCLGDPATVLDAHGRIVVAMLGTDGVPRITRQVSESGLSLGQWRDI</sequence>
<feature type="region of interest" description="Disordered" evidence="1">
    <location>
        <begin position="1"/>
        <end position="36"/>
    </location>
</feature>
<dbReference type="Proteomes" id="UP000530412">
    <property type="component" value="Unassembled WGS sequence"/>
</dbReference>
<evidence type="ECO:0000256" key="1">
    <source>
        <dbReference type="SAM" id="MobiDB-lite"/>
    </source>
</evidence>
<dbReference type="AlphaFoldDB" id="A0AA40VFD2"/>
<protein>
    <submittedName>
        <fullName evidence="2">Uncharacterized protein</fullName>
    </submittedName>
</protein>
<accession>A0AA40VFD2</accession>
<comment type="caution">
    <text evidence="2">The sequence shown here is derived from an EMBL/GenBank/DDBJ whole genome shotgun (WGS) entry which is preliminary data.</text>
</comment>
<organism evidence="2 3">
    <name type="scientific">Streptomyces calvus</name>
    <dbReference type="NCBI Taxonomy" id="67282"/>
    <lineage>
        <taxon>Bacteria</taxon>
        <taxon>Bacillati</taxon>
        <taxon>Actinomycetota</taxon>
        <taxon>Actinomycetes</taxon>
        <taxon>Kitasatosporales</taxon>
        <taxon>Streptomycetaceae</taxon>
        <taxon>Streptomyces</taxon>
    </lineage>
</organism>
<name>A0AA40VFD2_9ACTN</name>
<dbReference type="SUPFAM" id="SSF89372">
    <property type="entry name" value="Fucose-specific lectin"/>
    <property type="match status" value="1"/>
</dbReference>
<gene>
    <name evidence="2" type="ORF">FHS33_000902</name>
</gene>